<evidence type="ECO:0000313" key="5">
    <source>
        <dbReference type="EMBL" id="HIS93455.1"/>
    </source>
</evidence>
<dbReference type="GO" id="GO:0008840">
    <property type="term" value="F:4-hydroxy-tetrahydrodipicolinate synthase activity"/>
    <property type="evidence" value="ECO:0007669"/>
    <property type="project" value="TreeGrafter"/>
</dbReference>
<comment type="caution">
    <text evidence="5">The sequence shown here is derived from an EMBL/GenBank/DDBJ whole genome shotgun (WGS) entry which is preliminary data.</text>
</comment>
<dbReference type="Proteomes" id="UP000824140">
    <property type="component" value="Unassembled WGS sequence"/>
</dbReference>
<evidence type="ECO:0000256" key="1">
    <source>
        <dbReference type="ARBA" id="ARBA00007592"/>
    </source>
</evidence>
<dbReference type="Gene3D" id="3.20.20.70">
    <property type="entry name" value="Aldolase class I"/>
    <property type="match status" value="1"/>
</dbReference>
<evidence type="ECO:0000256" key="3">
    <source>
        <dbReference type="PIRNR" id="PIRNR001365"/>
    </source>
</evidence>
<dbReference type="SUPFAM" id="SSF51569">
    <property type="entry name" value="Aldolase"/>
    <property type="match status" value="1"/>
</dbReference>
<dbReference type="PIRSF" id="PIRSF001365">
    <property type="entry name" value="DHDPS"/>
    <property type="match status" value="1"/>
</dbReference>
<proteinExistence type="inferred from homology"/>
<dbReference type="CDD" id="cd00408">
    <property type="entry name" value="DHDPS-like"/>
    <property type="match status" value="1"/>
</dbReference>
<dbReference type="InterPro" id="IPR013785">
    <property type="entry name" value="Aldolase_TIM"/>
</dbReference>
<dbReference type="Pfam" id="PF00701">
    <property type="entry name" value="DHDPS"/>
    <property type="match status" value="1"/>
</dbReference>
<sequence>MQATELKGICPIIATPFTEKGAVDYDSFANLVRTLIQGGCHAVTLFGIAGEYYKLTDEEMIRLARLTVDICRQYGGTSILSVTQHATPVAVARARLYEEMGADALMLLPPFFLKPGQAALYQHMKAVGQAVQIPVMAQYAPEQTGVAIPPAVYAQLFAECPNIAYYKIECKPAGAYITSLIGLTQRRAGVFVGNAGYQFIEGFDRGAIGAMPGCSMFDLYLRLYDAYVSGDRAGAAHIHSTLILPMLNHIRQNVEMIIAFEKKILKKRGIIQSDFCREPGFVSDAYYDRLFEEHYDAIRAHFSAR</sequence>
<reference evidence="5" key="1">
    <citation type="submission" date="2020-10" db="EMBL/GenBank/DDBJ databases">
        <authorList>
            <person name="Gilroy R."/>
        </authorList>
    </citation>
    <scope>NUCLEOTIDE SEQUENCE</scope>
    <source>
        <strain evidence="5">13766</strain>
    </source>
</reference>
<organism evidence="5 6">
    <name type="scientific">Candidatus Alectryocaccomicrobium excrementavium</name>
    <dbReference type="NCBI Taxonomy" id="2840668"/>
    <lineage>
        <taxon>Bacteria</taxon>
        <taxon>Bacillati</taxon>
        <taxon>Bacillota</taxon>
        <taxon>Clostridia</taxon>
        <taxon>Candidatus Alectryocaccomicrobium</taxon>
    </lineage>
</organism>
<dbReference type="PANTHER" id="PTHR12128:SF66">
    <property type="entry name" value="4-HYDROXY-2-OXOGLUTARATE ALDOLASE, MITOCHONDRIAL"/>
    <property type="match status" value="1"/>
</dbReference>
<evidence type="ECO:0000256" key="2">
    <source>
        <dbReference type="ARBA" id="ARBA00023239"/>
    </source>
</evidence>
<feature type="binding site" evidence="4">
    <location>
        <position position="211"/>
    </location>
    <ligand>
        <name>pyruvate</name>
        <dbReference type="ChEBI" id="CHEBI:15361"/>
    </ligand>
</feature>
<name>A0A9D1G2U8_9FIRM</name>
<keyword evidence="2 3" id="KW-0456">Lyase</keyword>
<comment type="similarity">
    <text evidence="1 3">Belongs to the DapA family.</text>
</comment>
<accession>A0A9D1G2U8</accession>
<evidence type="ECO:0000256" key="4">
    <source>
        <dbReference type="PIRSR" id="PIRSR001365-2"/>
    </source>
</evidence>
<dbReference type="InterPro" id="IPR002220">
    <property type="entry name" value="DapA-like"/>
</dbReference>
<dbReference type="PANTHER" id="PTHR12128">
    <property type="entry name" value="DIHYDRODIPICOLINATE SYNTHASE"/>
    <property type="match status" value="1"/>
</dbReference>
<dbReference type="PRINTS" id="PR00146">
    <property type="entry name" value="DHPICSNTHASE"/>
</dbReference>
<dbReference type="SMART" id="SM01130">
    <property type="entry name" value="DHDPS"/>
    <property type="match status" value="1"/>
</dbReference>
<gene>
    <name evidence="5" type="ORF">IAA84_10600</name>
</gene>
<dbReference type="AlphaFoldDB" id="A0A9D1G2U8"/>
<reference evidence="5" key="2">
    <citation type="journal article" date="2021" name="PeerJ">
        <title>Extensive microbial diversity within the chicken gut microbiome revealed by metagenomics and culture.</title>
        <authorList>
            <person name="Gilroy R."/>
            <person name="Ravi A."/>
            <person name="Getino M."/>
            <person name="Pursley I."/>
            <person name="Horton D.L."/>
            <person name="Alikhan N.F."/>
            <person name="Baker D."/>
            <person name="Gharbi K."/>
            <person name="Hall N."/>
            <person name="Watson M."/>
            <person name="Adriaenssens E.M."/>
            <person name="Foster-Nyarko E."/>
            <person name="Jarju S."/>
            <person name="Secka A."/>
            <person name="Antonio M."/>
            <person name="Oren A."/>
            <person name="Chaudhuri R.R."/>
            <person name="La Ragione R."/>
            <person name="Hildebrand F."/>
            <person name="Pallen M.J."/>
        </authorList>
    </citation>
    <scope>NUCLEOTIDE SEQUENCE</scope>
    <source>
        <strain evidence="5">13766</strain>
    </source>
</reference>
<dbReference type="EMBL" id="DVJN01000203">
    <property type="protein sequence ID" value="HIS93455.1"/>
    <property type="molecule type" value="Genomic_DNA"/>
</dbReference>
<evidence type="ECO:0000313" key="6">
    <source>
        <dbReference type="Proteomes" id="UP000824140"/>
    </source>
</evidence>
<protein>
    <submittedName>
        <fullName evidence="5">Dihydrodipicolinate synthase family protein</fullName>
    </submittedName>
</protein>